<dbReference type="PANTHER" id="PTHR48081:SF8">
    <property type="entry name" value="ALPHA_BETA HYDROLASE FOLD-3 DOMAIN-CONTAINING PROTEIN-RELATED"/>
    <property type="match status" value="1"/>
</dbReference>
<reference evidence="3" key="2">
    <citation type="submission" date="2020-09" db="EMBL/GenBank/DDBJ databases">
        <authorList>
            <person name="Sun Q."/>
            <person name="Zhou Y."/>
        </authorList>
    </citation>
    <scope>NUCLEOTIDE SEQUENCE</scope>
    <source>
        <strain evidence="3">CGMCC 1.12919</strain>
    </source>
</reference>
<dbReference type="Gene3D" id="3.40.50.1820">
    <property type="entry name" value="alpha/beta hydrolase"/>
    <property type="match status" value="1"/>
</dbReference>
<name>A0A916XB87_9HYPH</name>
<evidence type="ECO:0000313" key="4">
    <source>
        <dbReference type="Proteomes" id="UP000637002"/>
    </source>
</evidence>
<dbReference type="PANTHER" id="PTHR48081">
    <property type="entry name" value="AB HYDROLASE SUPERFAMILY PROTEIN C4A8.06C"/>
    <property type="match status" value="1"/>
</dbReference>
<dbReference type="InterPro" id="IPR050300">
    <property type="entry name" value="GDXG_lipolytic_enzyme"/>
</dbReference>
<sequence>MMITSTDEELIVDGIPVGARLHQPSGSAKSTAPVVLHVHGGCFVGGSAAEADGIARLIAEAGAHVLSADYPLAPRHPFPQALEHLFMVLKMLDRLRGRIGRRSSRLVVAGEEAGGNLAAALALVTRDRQGPQLAGQILVGPMLDPCLGTRSLRMADAGPVGCCWADGWDAYLGAPERAAHPYAAPSNASRLGGVAPALLVTAADDPMRDECQAYAERLRQAGVPARQEEFAAPTGWPSSLRAPSLTAAPFADRLRESFVEFFKSIVPTPRRSAAAAGA</sequence>
<comment type="caution">
    <text evidence="3">The sequence shown here is derived from an EMBL/GenBank/DDBJ whole genome shotgun (WGS) entry which is preliminary data.</text>
</comment>
<keyword evidence="4" id="KW-1185">Reference proteome</keyword>
<dbReference type="Pfam" id="PF07859">
    <property type="entry name" value="Abhydrolase_3"/>
    <property type="match status" value="1"/>
</dbReference>
<reference evidence="3" key="1">
    <citation type="journal article" date="2014" name="Int. J. Syst. Evol. Microbiol.">
        <title>Complete genome sequence of Corynebacterium casei LMG S-19264T (=DSM 44701T), isolated from a smear-ripened cheese.</title>
        <authorList>
            <consortium name="US DOE Joint Genome Institute (JGI-PGF)"/>
            <person name="Walter F."/>
            <person name="Albersmeier A."/>
            <person name="Kalinowski J."/>
            <person name="Ruckert C."/>
        </authorList>
    </citation>
    <scope>NUCLEOTIDE SEQUENCE</scope>
    <source>
        <strain evidence="3">CGMCC 1.12919</strain>
    </source>
</reference>
<dbReference type="RefSeq" id="WP_188608757.1">
    <property type="nucleotide sequence ID" value="NZ_BMGG01000003.1"/>
</dbReference>
<dbReference type="SUPFAM" id="SSF53474">
    <property type="entry name" value="alpha/beta-Hydrolases"/>
    <property type="match status" value="1"/>
</dbReference>
<evidence type="ECO:0000313" key="3">
    <source>
        <dbReference type="EMBL" id="GGC58896.1"/>
    </source>
</evidence>
<dbReference type="InterPro" id="IPR013094">
    <property type="entry name" value="AB_hydrolase_3"/>
</dbReference>
<dbReference type="AlphaFoldDB" id="A0A916XB87"/>
<protein>
    <submittedName>
        <fullName evidence="3">Esterase</fullName>
    </submittedName>
</protein>
<dbReference type="GO" id="GO:0016787">
    <property type="term" value="F:hydrolase activity"/>
    <property type="evidence" value="ECO:0007669"/>
    <property type="project" value="UniProtKB-KW"/>
</dbReference>
<feature type="domain" description="Alpha/beta hydrolase fold-3" evidence="2">
    <location>
        <begin position="35"/>
        <end position="230"/>
    </location>
</feature>
<dbReference type="InterPro" id="IPR029058">
    <property type="entry name" value="AB_hydrolase_fold"/>
</dbReference>
<dbReference type="EMBL" id="BMGG01000003">
    <property type="protein sequence ID" value="GGC58896.1"/>
    <property type="molecule type" value="Genomic_DNA"/>
</dbReference>
<accession>A0A916XB87</accession>
<gene>
    <name evidence="3" type="ORF">GCM10010994_17170</name>
</gene>
<dbReference type="Proteomes" id="UP000637002">
    <property type="component" value="Unassembled WGS sequence"/>
</dbReference>
<keyword evidence="1" id="KW-0378">Hydrolase</keyword>
<evidence type="ECO:0000256" key="1">
    <source>
        <dbReference type="ARBA" id="ARBA00022801"/>
    </source>
</evidence>
<evidence type="ECO:0000259" key="2">
    <source>
        <dbReference type="Pfam" id="PF07859"/>
    </source>
</evidence>
<organism evidence="3 4">
    <name type="scientific">Chelatococcus reniformis</name>
    <dbReference type="NCBI Taxonomy" id="1494448"/>
    <lineage>
        <taxon>Bacteria</taxon>
        <taxon>Pseudomonadati</taxon>
        <taxon>Pseudomonadota</taxon>
        <taxon>Alphaproteobacteria</taxon>
        <taxon>Hyphomicrobiales</taxon>
        <taxon>Chelatococcaceae</taxon>
        <taxon>Chelatococcus</taxon>
    </lineage>
</organism>
<proteinExistence type="predicted"/>